<proteinExistence type="predicted"/>
<dbReference type="EMBL" id="KV918864">
    <property type="protein sequence ID" value="OSX76519.1"/>
    <property type="molecule type" value="Genomic_DNA"/>
</dbReference>
<feature type="compositionally biased region" description="Acidic residues" evidence="1">
    <location>
        <begin position="413"/>
        <end position="423"/>
    </location>
</feature>
<feature type="compositionally biased region" description="Gly residues" evidence="1">
    <location>
        <begin position="401"/>
        <end position="410"/>
    </location>
</feature>
<dbReference type="AlphaFoldDB" id="A0A1X6P6I7"/>
<feature type="compositionally biased region" description="Low complexity" evidence="1">
    <location>
        <begin position="443"/>
        <end position="455"/>
    </location>
</feature>
<feature type="compositionally biased region" description="Basic and acidic residues" evidence="1">
    <location>
        <begin position="634"/>
        <end position="643"/>
    </location>
</feature>
<feature type="region of interest" description="Disordered" evidence="1">
    <location>
        <begin position="705"/>
        <end position="766"/>
    </location>
</feature>
<accession>A0A1X6P6I7</accession>
<feature type="region of interest" description="Disordered" evidence="1">
    <location>
        <begin position="91"/>
        <end position="148"/>
    </location>
</feature>
<evidence type="ECO:0000313" key="3">
    <source>
        <dbReference type="Proteomes" id="UP000218209"/>
    </source>
</evidence>
<feature type="region of interest" description="Disordered" evidence="1">
    <location>
        <begin position="626"/>
        <end position="676"/>
    </location>
</feature>
<feature type="compositionally biased region" description="Gly residues" evidence="1">
    <location>
        <begin position="94"/>
        <end position="116"/>
    </location>
</feature>
<feature type="region of interest" description="Disordered" evidence="1">
    <location>
        <begin position="386"/>
        <end position="521"/>
    </location>
</feature>
<feature type="compositionally biased region" description="Gly residues" evidence="1">
    <location>
        <begin position="742"/>
        <end position="754"/>
    </location>
</feature>
<feature type="compositionally biased region" description="Gly residues" evidence="1">
    <location>
        <begin position="427"/>
        <end position="442"/>
    </location>
</feature>
<organism evidence="2 3">
    <name type="scientific">Porphyra umbilicalis</name>
    <name type="common">Purple laver</name>
    <name type="synonym">Red alga</name>
    <dbReference type="NCBI Taxonomy" id="2786"/>
    <lineage>
        <taxon>Eukaryota</taxon>
        <taxon>Rhodophyta</taxon>
        <taxon>Bangiophyceae</taxon>
        <taxon>Bangiales</taxon>
        <taxon>Bangiaceae</taxon>
        <taxon>Porphyra</taxon>
    </lineage>
</organism>
<feature type="compositionally biased region" description="Gly residues" evidence="1">
    <location>
        <begin position="456"/>
        <end position="521"/>
    </location>
</feature>
<sequence length="1048" mass="102315">MPFFAPDLRPFVKALKYSLKQLDVASAGRCSFVCCARTSDGQVALLHASAFSGQSSTIKGSASRAMHELFGAVGAIGGRAVTVDGTAADALARTGGGDGPGGGGGGAPGEGGGGGRALPRASPTTARTAGALSTSPSTAIASVGGGGGGASTASLSALHFGSSPLPEASPASASRAASTNLPADGEQRPTLELTVDKLPPLPPFILVPELVGGEGEQVVDGDPVPSRSHRDARAATAVAHRSRLETVAREQGKQVDLTDDFVDGVRDKLRGTGRQGRQVRQVLVAELLEFFELMAAYIKRELSLSSQVVYAHITPVAVIGVSVKMKVAVRRKAKPELVDLKVVNRSHMRVSGGFALICYMVHLKDPFFLFLLELFSSGTRVLVDKRPGTRKRKPARIGRGSDAGDGGGSASGEDTDSQADDDNASGLGDGGRGSAAAAGGGRSAAAGRSGGSAAEGNGGGSGGSGGGDAGDGGGAGGGRGGAGAGGGASAAGGGGGGPDPGGGASAGGGGGTGAGGSGGGGAGSGGGGGAGGGGGGGHDTGGAAAAGSAAAAGGDAAAGGRDLLPASGRFMVGGESSNVLADAAGAAGAAAGAAAARSLGDAYQAAGTFAEATAAAAGQLGAPQTGAGLAGDRGSGDAGRDASHPVLAPAGGRGQVGARAGPPALAPPGGRGGGGVCGAAPAMEPAGGRGGGGGLGAAPVLASAGGRGQGVRLDSRAPPPGVATAHVGATGGAGRPPAHLPSGGGGGAGNGVGGRRPLPDANASGDVGGVRRYAGDSDVSHALGRRWCGRRSAPGGAFENRAGVLDAGASAVYSHPTFCRLAGGPKEVTEEDLHGLCRAVSVLDGPVFVCPAVQELYHNERVAAYGQVDSDCSLVADGDLAPRFSAVSLRSLAAGAEEVPCWAWDNGALTEAVLGRVSLYTLVWETRMTGPRVRLWDSLPGADAQQLGSAAVLKVATPSAGLNRLGDLVSRHMPALMVHDVDVPQDLLNKDYPAIEMLYYTDAYEYLLGPHFNDKGVYHPKTMRQLCFDGHGAPRRLVVLWNARFVSA</sequence>
<gene>
    <name evidence="2" type="ORF">BU14_0188s0037</name>
</gene>
<protein>
    <submittedName>
        <fullName evidence="2">Uncharacterized protein</fullName>
    </submittedName>
</protein>
<keyword evidence="3" id="KW-1185">Reference proteome</keyword>
<evidence type="ECO:0000313" key="2">
    <source>
        <dbReference type="EMBL" id="OSX76519.1"/>
    </source>
</evidence>
<feature type="compositionally biased region" description="Low complexity" evidence="1">
    <location>
        <begin position="161"/>
        <end position="178"/>
    </location>
</feature>
<name>A0A1X6P6I7_PORUM</name>
<dbReference type="PANTHER" id="PTHR31535:SF3">
    <property type="entry name" value="REGULATORY PROTEIN ZESTE"/>
    <property type="match status" value="1"/>
</dbReference>
<feature type="region of interest" description="Disordered" evidence="1">
    <location>
        <begin position="161"/>
        <end position="187"/>
    </location>
</feature>
<dbReference type="PANTHER" id="PTHR31535">
    <property type="match status" value="1"/>
</dbReference>
<reference evidence="2 3" key="1">
    <citation type="submission" date="2017-03" db="EMBL/GenBank/DDBJ databases">
        <title>WGS assembly of Porphyra umbilicalis.</title>
        <authorList>
            <person name="Brawley S.H."/>
            <person name="Blouin N.A."/>
            <person name="Ficko-Blean E."/>
            <person name="Wheeler G.L."/>
            <person name="Lohr M."/>
            <person name="Goodson H.V."/>
            <person name="Jenkins J.W."/>
            <person name="Blaby-Haas C.E."/>
            <person name="Helliwell K.E."/>
            <person name="Chan C."/>
            <person name="Marriage T."/>
            <person name="Bhattacharya D."/>
            <person name="Klein A.S."/>
            <person name="Badis Y."/>
            <person name="Brodie J."/>
            <person name="Cao Y."/>
            <person name="Collen J."/>
            <person name="Dittami S.M."/>
            <person name="Gachon C.M."/>
            <person name="Green B.R."/>
            <person name="Karpowicz S."/>
            <person name="Kim J.W."/>
            <person name="Kudahl U."/>
            <person name="Lin S."/>
            <person name="Michel G."/>
            <person name="Mittag M."/>
            <person name="Olson B.J."/>
            <person name="Pangilinan J."/>
            <person name="Peng Y."/>
            <person name="Qiu H."/>
            <person name="Shu S."/>
            <person name="Singer J.T."/>
            <person name="Smith A.G."/>
            <person name="Sprecher B.N."/>
            <person name="Wagner V."/>
            <person name="Wang W."/>
            <person name="Wang Z.-Y."/>
            <person name="Yan J."/>
            <person name="Yarish C."/>
            <person name="Zoeuner-Riek S."/>
            <person name="Zhuang Y."/>
            <person name="Zou Y."/>
            <person name="Lindquist E.A."/>
            <person name="Grimwood J."/>
            <person name="Barry K."/>
            <person name="Rokhsar D.S."/>
            <person name="Schmutz J."/>
            <person name="Stiller J.W."/>
            <person name="Grossman A.R."/>
            <person name="Prochnik S.E."/>
        </authorList>
    </citation>
    <scope>NUCLEOTIDE SEQUENCE [LARGE SCALE GENOMIC DNA]</scope>
    <source>
        <strain evidence="2">4086291</strain>
    </source>
</reference>
<feature type="compositionally biased region" description="Polar residues" evidence="1">
    <location>
        <begin position="122"/>
        <end position="136"/>
    </location>
</feature>
<evidence type="ECO:0000256" key="1">
    <source>
        <dbReference type="SAM" id="MobiDB-lite"/>
    </source>
</evidence>
<dbReference type="Proteomes" id="UP000218209">
    <property type="component" value="Unassembled WGS sequence"/>
</dbReference>